<dbReference type="PROSITE" id="PS00041">
    <property type="entry name" value="HTH_ARAC_FAMILY_1"/>
    <property type="match status" value="1"/>
</dbReference>
<dbReference type="PROSITE" id="PS01124">
    <property type="entry name" value="HTH_ARAC_FAMILY_2"/>
    <property type="match status" value="1"/>
</dbReference>
<evidence type="ECO:0000256" key="2">
    <source>
        <dbReference type="ARBA" id="ARBA00023125"/>
    </source>
</evidence>
<evidence type="ECO:0000256" key="1">
    <source>
        <dbReference type="ARBA" id="ARBA00023015"/>
    </source>
</evidence>
<dbReference type="AlphaFoldDB" id="A0A1N6ENK8"/>
<dbReference type="InterPro" id="IPR009057">
    <property type="entry name" value="Homeodomain-like_sf"/>
</dbReference>
<dbReference type="Gene3D" id="1.10.10.60">
    <property type="entry name" value="Homeodomain-like"/>
    <property type="match status" value="2"/>
</dbReference>
<dbReference type="InterPro" id="IPR018060">
    <property type="entry name" value="HTH_AraC"/>
</dbReference>
<dbReference type="InterPro" id="IPR018062">
    <property type="entry name" value="HTH_AraC-typ_CS"/>
</dbReference>
<dbReference type="OrthoDB" id="745435at2"/>
<dbReference type="SMART" id="SM00342">
    <property type="entry name" value="HTH_ARAC"/>
    <property type="match status" value="1"/>
</dbReference>
<proteinExistence type="predicted"/>
<feature type="domain" description="HTH araC/xylS-type" evidence="4">
    <location>
        <begin position="181"/>
        <end position="280"/>
    </location>
</feature>
<dbReference type="PANTHER" id="PTHR43280:SF27">
    <property type="entry name" value="TRANSCRIPTIONAL REGULATOR MTLR"/>
    <property type="match status" value="1"/>
</dbReference>
<keyword evidence="6" id="KW-1185">Reference proteome</keyword>
<gene>
    <name evidence="5" type="ORF">SAMN04488055_1732</name>
</gene>
<name>A0A1N6ENK8_9BACT</name>
<dbReference type="RefSeq" id="WP_074238853.1">
    <property type="nucleotide sequence ID" value="NZ_FSRA01000001.1"/>
</dbReference>
<dbReference type="Pfam" id="PF07883">
    <property type="entry name" value="Cupin_2"/>
    <property type="match status" value="1"/>
</dbReference>
<dbReference type="SUPFAM" id="SSF46689">
    <property type="entry name" value="Homeodomain-like"/>
    <property type="match status" value="2"/>
</dbReference>
<dbReference type="EMBL" id="FSRA01000001">
    <property type="protein sequence ID" value="SIN84616.1"/>
    <property type="molecule type" value="Genomic_DNA"/>
</dbReference>
<sequence>MKVLQFTIPVARDKAIITQSDLLPEFYPWLHRHEEIQLTRVIRGSGTLVVENNMYPFQEGDIFWIGSNQPHVFKGDGNTSPVQALTLFFNPQGMLGAVFELQELKKIKAFLQKSDAGFKVPEDQKEDIFLRMLQIDQTSCAKQLIHFMDLLHTFQSMNDLPSLISGTRLIAVNEQEGIRISYIYDYIMQHYDADITLEDIAQHANMSAQAFCRYFKKHTRLTFISFLNEVRVSEACKKLADGNFDSISTVAYQCGFNSIANFNRVFKSIAGKSPRDYIREFGQIEEKQDIY</sequence>
<dbReference type="GO" id="GO:0003700">
    <property type="term" value="F:DNA-binding transcription factor activity"/>
    <property type="evidence" value="ECO:0007669"/>
    <property type="project" value="InterPro"/>
</dbReference>
<dbReference type="Pfam" id="PF12833">
    <property type="entry name" value="HTH_18"/>
    <property type="match status" value="1"/>
</dbReference>
<evidence type="ECO:0000313" key="5">
    <source>
        <dbReference type="EMBL" id="SIN84616.1"/>
    </source>
</evidence>
<dbReference type="InterPro" id="IPR013096">
    <property type="entry name" value="Cupin_2"/>
</dbReference>
<keyword evidence="2 5" id="KW-0238">DNA-binding</keyword>
<keyword evidence="1" id="KW-0805">Transcription regulation</keyword>
<evidence type="ECO:0000259" key="4">
    <source>
        <dbReference type="PROSITE" id="PS01124"/>
    </source>
</evidence>
<evidence type="ECO:0000313" key="6">
    <source>
        <dbReference type="Proteomes" id="UP000185003"/>
    </source>
</evidence>
<evidence type="ECO:0000256" key="3">
    <source>
        <dbReference type="ARBA" id="ARBA00023163"/>
    </source>
</evidence>
<dbReference type="SUPFAM" id="SSF51182">
    <property type="entry name" value="RmlC-like cupins"/>
    <property type="match status" value="1"/>
</dbReference>
<dbReference type="PANTHER" id="PTHR43280">
    <property type="entry name" value="ARAC-FAMILY TRANSCRIPTIONAL REGULATOR"/>
    <property type="match status" value="1"/>
</dbReference>
<dbReference type="STRING" id="536979.SAMN04488055_1732"/>
<accession>A0A1N6ENK8</accession>
<dbReference type="Proteomes" id="UP000185003">
    <property type="component" value="Unassembled WGS sequence"/>
</dbReference>
<protein>
    <submittedName>
        <fullName evidence="5">AraC-type DNA-binding protein</fullName>
    </submittedName>
</protein>
<keyword evidence="3" id="KW-0804">Transcription</keyword>
<organism evidence="5 6">
    <name type="scientific">Chitinophaga niabensis</name>
    <dbReference type="NCBI Taxonomy" id="536979"/>
    <lineage>
        <taxon>Bacteria</taxon>
        <taxon>Pseudomonadati</taxon>
        <taxon>Bacteroidota</taxon>
        <taxon>Chitinophagia</taxon>
        <taxon>Chitinophagales</taxon>
        <taxon>Chitinophagaceae</taxon>
        <taxon>Chitinophaga</taxon>
    </lineage>
</organism>
<dbReference type="InterPro" id="IPR014710">
    <property type="entry name" value="RmlC-like_jellyroll"/>
</dbReference>
<dbReference type="InterPro" id="IPR011051">
    <property type="entry name" value="RmlC_Cupin_sf"/>
</dbReference>
<dbReference type="GO" id="GO:0043565">
    <property type="term" value="F:sequence-specific DNA binding"/>
    <property type="evidence" value="ECO:0007669"/>
    <property type="project" value="InterPro"/>
</dbReference>
<dbReference type="Gene3D" id="2.60.120.10">
    <property type="entry name" value="Jelly Rolls"/>
    <property type="match status" value="1"/>
</dbReference>
<reference evidence="5 6" key="1">
    <citation type="submission" date="2016-11" db="EMBL/GenBank/DDBJ databases">
        <authorList>
            <person name="Jaros S."/>
            <person name="Januszkiewicz K."/>
            <person name="Wedrychowicz H."/>
        </authorList>
    </citation>
    <scope>NUCLEOTIDE SEQUENCE [LARGE SCALE GENOMIC DNA]</scope>
    <source>
        <strain evidence="5 6">DSM 24787</strain>
    </source>
</reference>